<dbReference type="WBParaSite" id="nRc.2.0.1.t06221-RA">
    <property type="protein sequence ID" value="nRc.2.0.1.t06221-RA"/>
    <property type="gene ID" value="nRc.2.0.1.g06221"/>
</dbReference>
<protein>
    <submittedName>
        <fullName evidence="4">Uncharacterized protein</fullName>
    </submittedName>
</protein>
<keyword evidence="3" id="KW-1185">Reference proteome</keyword>
<dbReference type="Proteomes" id="UP000887565">
    <property type="component" value="Unplaced"/>
</dbReference>
<evidence type="ECO:0000256" key="1">
    <source>
        <dbReference type="SAM" id="Coils"/>
    </source>
</evidence>
<evidence type="ECO:0000313" key="4">
    <source>
        <dbReference type="WBParaSite" id="nRc.2.0.1.t06221-RA"/>
    </source>
</evidence>
<feature type="coiled-coil region" evidence="1">
    <location>
        <begin position="87"/>
        <end position="150"/>
    </location>
</feature>
<proteinExistence type="predicted"/>
<name>A0A915HY64_ROMCU</name>
<evidence type="ECO:0000313" key="3">
    <source>
        <dbReference type="Proteomes" id="UP000887565"/>
    </source>
</evidence>
<feature type="region of interest" description="Disordered" evidence="2">
    <location>
        <begin position="322"/>
        <end position="345"/>
    </location>
</feature>
<sequence>MEETETKERMRGKQEKCYTENKENKGKTVEEEGHLPQKIENGRLQRISVVAASAIPPVVARSADIQSFMNTNPALKSLCKWRRKTLSKVNEKQFESLRTEYETLQQRFTQLKTEKQNLRSDSDRRLQNLKSEMESEKKNLKNTIEDLRSAQVIYSSVNNEKRNVLVNSSLENGGESRTNVDLNMPKQTNVVNSQLAQPIPAATLNENKHEHLSESVNVVAVGDDKVDSNIRENEQNQVLEAPIINDKSKRVAKVDENRAAEDIQLPSNFLCYFNVSKKKSKLIEKDIWSLFWAIFLYNIAEMFPPFLFPIEDSENAIQNANDDDFNEHQVKNDKDGLNDDGADVK</sequence>
<accession>A0A915HY64</accession>
<feature type="compositionally biased region" description="Basic and acidic residues" evidence="2">
    <location>
        <begin position="326"/>
        <end position="345"/>
    </location>
</feature>
<reference evidence="4" key="1">
    <citation type="submission" date="2022-11" db="UniProtKB">
        <authorList>
            <consortium name="WormBaseParasite"/>
        </authorList>
    </citation>
    <scope>IDENTIFICATION</scope>
</reference>
<keyword evidence="1" id="KW-0175">Coiled coil</keyword>
<organism evidence="3 4">
    <name type="scientific">Romanomermis culicivorax</name>
    <name type="common">Nematode worm</name>
    <dbReference type="NCBI Taxonomy" id="13658"/>
    <lineage>
        <taxon>Eukaryota</taxon>
        <taxon>Metazoa</taxon>
        <taxon>Ecdysozoa</taxon>
        <taxon>Nematoda</taxon>
        <taxon>Enoplea</taxon>
        <taxon>Dorylaimia</taxon>
        <taxon>Mermithida</taxon>
        <taxon>Mermithoidea</taxon>
        <taxon>Mermithidae</taxon>
        <taxon>Romanomermis</taxon>
    </lineage>
</organism>
<evidence type="ECO:0000256" key="2">
    <source>
        <dbReference type="SAM" id="MobiDB-lite"/>
    </source>
</evidence>
<feature type="region of interest" description="Disordered" evidence="2">
    <location>
        <begin position="1"/>
        <end position="35"/>
    </location>
</feature>
<dbReference type="AlphaFoldDB" id="A0A915HY64"/>